<comment type="caution">
    <text evidence="2">The sequence shown here is derived from an EMBL/GenBank/DDBJ whole genome shotgun (WGS) entry which is preliminary data.</text>
</comment>
<feature type="non-terminal residue" evidence="2">
    <location>
        <position position="1"/>
    </location>
</feature>
<dbReference type="AlphaFoldDB" id="A0A6N2B0E0"/>
<protein>
    <submittedName>
        <fullName evidence="2">Uncharacterized protein</fullName>
    </submittedName>
</protein>
<sequence length="128" mass="14423">CQNAARSMDIVTGRHSHDGQSWTPASHTYENSSAALFITLNGRYDGSSQAQRSVEGHNSIILELLEFGYWATSLIFMSNQQERPSWLRLSVTHFIKHTFDQISPSSFSNFTTIPPTYRHKHDGSSHAP</sequence>
<dbReference type="EMBL" id="RXGB01005201">
    <property type="protein sequence ID" value="TMW88292.1"/>
    <property type="molecule type" value="Genomic_DNA"/>
</dbReference>
<accession>A0A6N2B0E0</accession>
<reference evidence="2" key="1">
    <citation type="submission" date="2019-05" db="EMBL/GenBank/DDBJ databases">
        <title>The de novo reference genome and transcriptome assemblies of the wild tomato species Solanum chilense.</title>
        <authorList>
            <person name="Stam R."/>
            <person name="Nosenko T."/>
            <person name="Hoerger A.C."/>
            <person name="Stephan W."/>
            <person name="Seidel M.A."/>
            <person name="Kuhn J.M.M."/>
            <person name="Haberer G."/>
            <person name="Tellier A."/>
        </authorList>
    </citation>
    <scope>NUCLEOTIDE SEQUENCE</scope>
    <source>
        <tissue evidence="2">Mature leaves</tissue>
    </source>
</reference>
<gene>
    <name evidence="2" type="ORF">EJD97_018757</name>
</gene>
<evidence type="ECO:0000256" key="1">
    <source>
        <dbReference type="SAM" id="MobiDB-lite"/>
    </source>
</evidence>
<proteinExistence type="predicted"/>
<organism evidence="2">
    <name type="scientific">Solanum chilense</name>
    <name type="common">Tomato</name>
    <name type="synonym">Lycopersicon chilense</name>
    <dbReference type="NCBI Taxonomy" id="4083"/>
    <lineage>
        <taxon>Eukaryota</taxon>
        <taxon>Viridiplantae</taxon>
        <taxon>Streptophyta</taxon>
        <taxon>Embryophyta</taxon>
        <taxon>Tracheophyta</taxon>
        <taxon>Spermatophyta</taxon>
        <taxon>Magnoliopsida</taxon>
        <taxon>eudicotyledons</taxon>
        <taxon>Gunneridae</taxon>
        <taxon>Pentapetalae</taxon>
        <taxon>asterids</taxon>
        <taxon>lamiids</taxon>
        <taxon>Solanales</taxon>
        <taxon>Solanaceae</taxon>
        <taxon>Solanoideae</taxon>
        <taxon>Solaneae</taxon>
        <taxon>Solanum</taxon>
        <taxon>Solanum subgen. Lycopersicon</taxon>
    </lineage>
</organism>
<feature type="region of interest" description="Disordered" evidence="1">
    <location>
        <begin position="1"/>
        <end position="24"/>
    </location>
</feature>
<evidence type="ECO:0000313" key="2">
    <source>
        <dbReference type="EMBL" id="TMW88292.1"/>
    </source>
</evidence>
<name>A0A6N2B0E0_SOLCI</name>